<proteinExistence type="predicted"/>
<dbReference type="Proteomes" id="UP001153269">
    <property type="component" value="Unassembled WGS sequence"/>
</dbReference>
<evidence type="ECO:0000313" key="1">
    <source>
        <dbReference type="EMBL" id="CAB1456626.1"/>
    </source>
</evidence>
<accession>A0A9N7VY81</accession>
<keyword evidence="2" id="KW-1185">Reference proteome</keyword>
<name>A0A9N7VY81_PLEPL</name>
<protein>
    <submittedName>
        <fullName evidence="1">Uncharacterized protein</fullName>
    </submittedName>
</protein>
<organism evidence="1 2">
    <name type="scientific">Pleuronectes platessa</name>
    <name type="common">European plaice</name>
    <dbReference type="NCBI Taxonomy" id="8262"/>
    <lineage>
        <taxon>Eukaryota</taxon>
        <taxon>Metazoa</taxon>
        <taxon>Chordata</taxon>
        <taxon>Craniata</taxon>
        <taxon>Vertebrata</taxon>
        <taxon>Euteleostomi</taxon>
        <taxon>Actinopterygii</taxon>
        <taxon>Neopterygii</taxon>
        <taxon>Teleostei</taxon>
        <taxon>Neoteleostei</taxon>
        <taxon>Acanthomorphata</taxon>
        <taxon>Carangaria</taxon>
        <taxon>Pleuronectiformes</taxon>
        <taxon>Pleuronectoidei</taxon>
        <taxon>Pleuronectidae</taxon>
        <taxon>Pleuronectes</taxon>
    </lineage>
</organism>
<sequence length="71" mass="7633">MMPNMLLRRLRAAAAVGCSSPSPRCTCCAETGCAAETSERRGEREREAGTRCNRCTRSISSTHAAGDKTQL</sequence>
<dbReference type="AlphaFoldDB" id="A0A9N7VY81"/>
<comment type="caution">
    <text evidence="1">The sequence shown here is derived from an EMBL/GenBank/DDBJ whole genome shotgun (WGS) entry which is preliminary data.</text>
</comment>
<dbReference type="EMBL" id="CADEAL010004305">
    <property type="protein sequence ID" value="CAB1456626.1"/>
    <property type="molecule type" value="Genomic_DNA"/>
</dbReference>
<gene>
    <name evidence="1" type="ORF">PLEPLA_LOCUS44411</name>
</gene>
<reference evidence="1" key="1">
    <citation type="submission" date="2020-03" db="EMBL/GenBank/DDBJ databases">
        <authorList>
            <person name="Weist P."/>
        </authorList>
    </citation>
    <scope>NUCLEOTIDE SEQUENCE</scope>
</reference>
<evidence type="ECO:0000313" key="2">
    <source>
        <dbReference type="Proteomes" id="UP001153269"/>
    </source>
</evidence>